<accession>A0ABS4AEH9</accession>
<dbReference type="CDD" id="cd03801">
    <property type="entry name" value="GT4_PimA-like"/>
    <property type="match status" value="1"/>
</dbReference>
<dbReference type="PANTHER" id="PTHR12526">
    <property type="entry name" value="GLYCOSYLTRANSFERASE"/>
    <property type="match status" value="1"/>
</dbReference>
<reference evidence="2 3" key="1">
    <citation type="submission" date="2021-03" db="EMBL/GenBank/DDBJ databases">
        <authorList>
            <person name="So Y."/>
        </authorList>
    </citation>
    <scope>NUCLEOTIDE SEQUENCE [LARGE SCALE GENOMIC DNA]</scope>
    <source>
        <strain evidence="2 3">SSH11</strain>
    </source>
</reference>
<dbReference type="InterPro" id="IPR001296">
    <property type="entry name" value="Glyco_trans_1"/>
</dbReference>
<keyword evidence="3" id="KW-1185">Reference proteome</keyword>
<dbReference type="PANTHER" id="PTHR12526:SF636">
    <property type="entry name" value="BLL3647 PROTEIN"/>
    <property type="match status" value="1"/>
</dbReference>
<dbReference type="RefSeq" id="WP_209379668.1">
    <property type="nucleotide sequence ID" value="NZ_JAGIZB010000009.1"/>
</dbReference>
<evidence type="ECO:0000259" key="1">
    <source>
        <dbReference type="Pfam" id="PF00534"/>
    </source>
</evidence>
<dbReference type="EMBL" id="JAGIZB010000009">
    <property type="protein sequence ID" value="MBP0445432.1"/>
    <property type="molecule type" value="Genomic_DNA"/>
</dbReference>
<dbReference type="Gene3D" id="3.40.50.2000">
    <property type="entry name" value="Glycogen Phosphorylase B"/>
    <property type="match status" value="2"/>
</dbReference>
<comment type="caution">
    <text evidence="2">The sequence shown here is derived from an EMBL/GenBank/DDBJ whole genome shotgun (WGS) entry which is preliminary data.</text>
</comment>
<dbReference type="Pfam" id="PF00534">
    <property type="entry name" value="Glycos_transf_1"/>
    <property type="match status" value="1"/>
</dbReference>
<evidence type="ECO:0000313" key="3">
    <source>
        <dbReference type="Proteomes" id="UP000681594"/>
    </source>
</evidence>
<dbReference type="Proteomes" id="UP000681594">
    <property type="component" value="Unassembled WGS sequence"/>
</dbReference>
<name>A0ABS4AEH9_9PROT</name>
<organism evidence="2 3">
    <name type="scientific">Pararoseomonas baculiformis</name>
    <dbReference type="NCBI Taxonomy" id="2820812"/>
    <lineage>
        <taxon>Bacteria</taxon>
        <taxon>Pseudomonadati</taxon>
        <taxon>Pseudomonadota</taxon>
        <taxon>Alphaproteobacteria</taxon>
        <taxon>Acetobacterales</taxon>
        <taxon>Acetobacteraceae</taxon>
        <taxon>Pararoseomonas</taxon>
    </lineage>
</organism>
<proteinExistence type="predicted"/>
<evidence type="ECO:0000313" key="2">
    <source>
        <dbReference type="EMBL" id="MBP0445432.1"/>
    </source>
</evidence>
<feature type="domain" description="Glycosyl transferase family 1" evidence="1">
    <location>
        <begin position="206"/>
        <end position="365"/>
    </location>
</feature>
<protein>
    <submittedName>
        <fullName evidence="2">Glycosyltransferase family 4 protein</fullName>
    </submittedName>
</protein>
<dbReference type="SUPFAM" id="SSF53756">
    <property type="entry name" value="UDP-Glycosyltransferase/glycogen phosphorylase"/>
    <property type="match status" value="1"/>
</dbReference>
<sequence length="433" mass="47113">MNALRIGWSTPWNARSAIADFAGEVAHVLAARGHEVTILRSEAREAAALPPRPGPFPVFHMDELDDEALHTRFDVVVAHVGNHHPFHDAQVRRLPGNHMVGVFHDLFLAHLAAEYFHDIGDPLGPSRLARELYGEEGMPEGQPFWTDLEEMVRRRPMLEWLATHCIGAVAHSSHYAERLRACCPGPVAVIPLAFVAPNMPPAPPQGEGRLTVAVIGHANANKRVDQVIMAIGSSVILRGRCRLRVIGQAPDEERTRLEGIAAALGVEPPEFTGWVDDDELRRQLRDVHVIACLRNPVLEGASASVVTAMASGRPTLVTDHGCYAEIPADAVLPCRPEAEALDAMRHLERLVADPAEIEALGERARMVALTRHAPTAYADALIPFLQRIVADRPRQDAAERIASTLAGFGLPPEDPARQRAATLLKGMGLAPGK</sequence>
<gene>
    <name evidence="2" type="ORF">J8J14_11650</name>
</gene>